<dbReference type="SUPFAM" id="SSF53850">
    <property type="entry name" value="Periplasmic binding protein-like II"/>
    <property type="match status" value="1"/>
</dbReference>
<evidence type="ECO:0000259" key="3">
    <source>
        <dbReference type="SMART" id="SM00062"/>
    </source>
</evidence>
<feature type="signal peptide" evidence="2">
    <location>
        <begin position="1"/>
        <end position="23"/>
    </location>
</feature>
<dbReference type="PROSITE" id="PS51257">
    <property type="entry name" value="PROKAR_LIPOPROTEIN"/>
    <property type="match status" value="1"/>
</dbReference>
<sequence length="266" mass="29572">MTLRAVSALVLCSALLAACSDDAPPQHTESAHHHAPTAQAHHIQYRVAVEIDLPFTVQGPNGTISGFDYELLKAIGAKQGFDVRFELYSRTGMFDALAQKKADITASGIYLNDERKSRFDATRPYMESGTALLVLPNTQINGLNGMIGKNISVKSQTVAEGLASHTLGKDRFKSHPTLWMAYKDLIAQRADAVLGDYVSLNHYVKQYPDKKLVLLDNLNLPREQYVFLVQKGNKALLDKLNRGIAEAKEDGTYQRLYHKWFETAAH</sequence>
<dbReference type="RefSeq" id="WP_124796122.1">
    <property type="nucleotide sequence ID" value="NZ_RQYC01000023.1"/>
</dbReference>
<gene>
    <name evidence="4" type="ORF">EII21_10045</name>
</gene>
<evidence type="ECO:0000313" key="5">
    <source>
        <dbReference type="Proteomes" id="UP000269923"/>
    </source>
</evidence>
<keyword evidence="5" id="KW-1185">Reference proteome</keyword>
<dbReference type="EMBL" id="RQYC01000023">
    <property type="protein sequence ID" value="RRD89091.1"/>
    <property type="molecule type" value="Genomic_DNA"/>
</dbReference>
<feature type="chain" id="PRO_5017934477" description="Solute-binding protein family 3/N-terminal domain-containing protein" evidence="2">
    <location>
        <begin position="24"/>
        <end position="266"/>
    </location>
</feature>
<dbReference type="Pfam" id="PF00497">
    <property type="entry name" value="SBP_bac_3"/>
    <property type="match status" value="1"/>
</dbReference>
<keyword evidence="1 2" id="KW-0732">Signal</keyword>
<accession>A0A3P2A0Z6</accession>
<reference evidence="4 5" key="1">
    <citation type="submission" date="2018-11" db="EMBL/GenBank/DDBJ databases">
        <title>Genomes From Bacteria Associated with the Canine Oral Cavity: a Test Case for Automated Genome-Based Taxonomic Assignment.</title>
        <authorList>
            <person name="Coil D.A."/>
            <person name="Jospin G."/>
            <person name="Darling A.E."/>
            <person name="Wallis C."/>
            <person name="Davis I.J."/>
            <person name="Harris S."/>
            <person name="Eisen J.A."/>
            <person name="Holcombe L.J."/>
            <person name="O'Flynn C."/>
        </authorList>
    </citation>
    <scope>NUCLEOTIDE SEQUENCE [LARGE SCALE GENOMIC DNA]</scope>
    <source>
        <strain evidence="4 5">COT-280</strain>
    </source>
</reference>
<protein>
    <recommendedName>
        <fullName evidence="3">Solute-binding protein family 3/N-terminal domain-containing protein</fullName>
    </recommendedName>
</protein>
<dbReference type="Proteomes" id="UP000269923">
    <property type="component" value="Unassembled WGS sequence"/>
</dbReference>
<dbReference type="SMART" id="SM00062">
    <property type="entry name" value="PBPb"/>
    <property type="match status" value="1"/>
</dbReference>
<feature type="domain" description="Solute-binding protein family 3/N-terminal" evidence="3">
    <location>
        <begin position="44"/>
        <end position="264"/>
    </location>
</feature>
<dbReference type="PANTHER" id="PTHR35936:SF38">
    <property type="entry name" value="GLUTAMINE-BINDING PERIPLASMIC PROTEIN"/>
    <property type="match status" value="1"/>
</dbReference>
<dbReference type="OrthoDB" id="8611270at2"/>
<evidence type="ECO:0000256" key="2">
    <source>
        <dbReference type="SAM" id="SignalP"/>
    </source>
</evidence>
<organism evidence="4 5">
    <name type="scientific">Conchiformibius steedae</name>
    <dbReference type="NCBI Taxonomy" id="153493"/>
    <lineage>
        <taxon>Bacteria</taxon>
        <taxon>Pseudomonadati</taxon>
        <taxon>Pseudomonadota</taxon>
        <taxon>Betaproteobacteria</taxon>
        <taxon>Neisseriales</taxon>
        <taxon>Neisseriaceae</taxon>
        <taxon>Conchiformibius</taxon>
    </lineage>
</organism>
<comment type="caution">
    <text evidence="4">The sequence shown here is derived from an EMBL/GenBank/DDBJ whole genome shotgun (WGS) entry which is preliminary data.</text>
</comment>
<proteinExistence type="predicted"/>
<dbReference type="Gene3D" id="3.40.190.10">
    <property type="entry name" value="Periplasmic binding protein-like II"/>
    <property type="match status" value="2"/>
</dbReference>
<name>A0A3P2A0Z6_9NEIS</name>
<dbReference type="PANTHER" id="PTHR35936">
    <property type="entry name" value="MEMBRANE-BOUND LYTIC MUREIN TRANSGLYCOSYLASE F"/>
    <property type="match status" value="1"/>
</dbReference>
<dbReference type="AlphaFoldDB" id="A0A3P2A0Z6"/>
<dbReference type="InterPro" id="IPR001638">
    <property type="entry name" value="Solute-binding_3/MltF_N"/>
</dbReference>
<evidence type="ECO:0000313" key="4">
    <source>
        <dbReference type="EMBL" id="RRD89091.1"/>
    </source>
</evidence>
<evidence type="ECO:0000256" key="1">
    <source>
        <dbReference type="ARBA" id="ARBA00022729"/>
    </source>
</evidence>